<dbReference type="InterPro" id="IPR009075">
    <property type="entry name" value="AcylCo_DH/oxidase_C"/>
</dbReference>
<dbReference type="InterPro" id="IPR009100">
    <property type="entry name" value="AcylCoA_DH/oxidase_NM_dom_sf"/>
</dbReference>
<evidence type="ECO:0000259" key="7">
    <source>
        <dbReference type="Pfam" id="PF02770"/>
    </source>
</evidence>
<evidence type="ECO:0000259" key="8">
    <source>
        <dbReference type="Pfam" id="PF02771"/>
    </source>
</evidence>
<dbReference type="GO" id="GO:0003995">
    <property type="term" value="F:acyl-CoA dehydrogenase activity"/>
    <property type="evidence" value="ECO:0007669"/>
    <property type="project" value="InterPro"/>
</dbReference>
<dbReference type="InterPro" id="IPR013786">
    <property type="entry name" value="AcylCoA_DH/ox_N"/>
</dbReference>
<feature type="domain" description="Acyl-CoA oxidase/dehydrogenase middle" evidence="7">
    <location>
        <begin position="125"/>
        <end position="213"/>
    </location>
</feature>
<evidence type="ECO:0000256" key="1">
    <source>
        <dbReference type="ARBA" id="ARBA00001974"/>
    </source>
</evidence>
<dbReference type="Pfam" id="PF00441">
    <property type="entry name" value="Acyl-CoA_dh_1"/>
    <property type="match status" value="1"/>
</dbReference>
<dbReference type="PANTHER" id="PTHR43884">
    <property type="entry name" value="ACYL-COA DEHYDROGENASE"/>
    <property type="match status" value="1"/>
</dbReference>
<keyword evidence="10" id="KW-1185">Reference proteome</keyword>
<dbReference type="Proteomes" id="UP000327011">
    <property type="component" value="Unassembled WGS sequence"/>
</dbReference>
<evidence type="ECO:0000256" key="3">
    <source>
        <dbReference type="ARBA" id="ARBA00022630"/>
    </source>
</evidence>
<dbReference type="AlphaFoldDB" id="A0A5J5K3U7"/>
<feature type="domain" description="Acyl-CoA dehydrogenase/oxidase N-terminal" evidence="8">
    <location>
        <begin position="11"/>
        <end position="119"/>
    </location>
</feature>
<keyword evidence="3 5" id="KW-0285">Flavoprotein</keyword>
<proteinExistence type="inferred from homology"/>
<comment type="caution">
    <text evidence="9">The sequence shown here is derived from an EMBL/GenBank/DDBJ whole genome shotgun (WGS) entry which is preliminary data.</text>
</comment>
<dbReference type="InterPro" id="IPR006089">
    <property type="entry name" value="Acyl-CoA_DH_CS"/>
</dbReference>
<organism evidence="9 10">
    <name type="scientific">Microbispora cellulosiformans</name>
    <dbReference type="NCBI Taxonomy" id="2614688"/>
    <lineage>
        <taxon>Bacteria</taxon>
        <taxon>Bacillati</taxon>
        <taxon>Actinomycetota</taxon>
        <taxon>Actinomycetes</taxon>
        <taxon>Streptosporangiales</taxon>
        <taxon>Streptosporangiaceae</taxon>
        <taxon>Microbispora</taxon>
    </lineage>
</organism>
<evidence type="ECO:0000256" key="4">
    <source>
        <dbReference type="ARBA" id="ARBA00022827"/>
    </source>
</evidence>
<dbReference type="Gene3D" id="2.40.110.10">
    <property type="entry name" value="Butyryl-CoA Dehydrogenase, subunit A, domain 2"/>
    <property type="match status" value="1"/>
</dbReference>
<keyword evidence="5" id="KW-0560">Oxidoreductase</keyword>
<keyword evidence="4 5" id="KW-0274">FAD</keyword>
<comment type="cofactor">
    <cofactor evidence="1 5">
        <name>FAD</name>
        <dbReference type="ChEBI" id="CHEBI:57692"/>
    </cofactor>
</comment>
<dbReference type="FunFam" id="1.20.140.10:FF:000004">
    <property type="entry name" value="Acyl-CoA dehydrogenase FadE25"/>
    <property type="match status" value="1"/>
</dbReference>
<dbReference type="GO" id="GO:0050660">
    <property type="term" value="F:flavin adenine dinucleotide binding"/>
    <property type="evidence" value="ECO:0007669"/>
    <property type="project" value="InterPro"/>
</dbReference>
<reference evidence="9 10" key="1">
    <citation type="submission" date="2019-09" db="EMBL/GenBank/DDBJ databases">
        <title>Screening of Novel Bioactive Compounds from Soil-Associated.</title>
        <authorList>
            <person name="Gong X."/>
        </authorList>
    </citation>
    <scope>NUCLEOTIDE SEQUENCE [LARGE SCALE GENOMIC DNA]</scope>
    <source>
        <strain evidence="9 10">Gxj-6</strain>
    </source>
</reference>
<dbReference type="InterPro" id="IPR037069">
    <property type="entry name" value="AcylCoA_DH/ox_N_sf"/>
</dbReference>
<evidence type="ECO:0000313" key="10">
    <source>
        <dbReference type="Proteomes" id="UP000327011"/>
    </source>
</evidence>
<evidence type="ECO:0000256" key="5">
    <source>
        <dbReference type="RuleBase" id="RU362125"/>
    </source>
</evidence>
<dbReference type="PIRSF" id="PIRSF016578">
    <property type="entry name" value="HsaA"/>
    <property type="match status" value="1"/>
</dbReference>
<feature type="domain" description="Acyl-CoA dehydrogenase/oxidase C-terminal" evidence="6">
    <location>
        <begin position="229"/>
        <end position="377"/>
    </location>
</feature>
<dbReference type="Pfam" id="PF02771">
    <property type="entry name" value="Acyl-CoA_dh_N"/>
    <property type="match status" value="1"/>
</dbReference>
<dbReference type="RefSeq" id="WP_150934402.1">
    <property type="nucleotide sequence ID" value="NZ_VYTZ01000005.1"/>
</dbReference>
<evidence type="ECO:0000259" key="6">
    <source>
        <dbReference type="Pfam" id="PF00441"/>
    </source>
</evidence>
<gene>
    <name evidence="9" type="ORF">F5972_16780</name>
</gene>
<comment type="similarity">
    <text evidence="2 5">Belongs to the acyl-CoA dehydrogenase family.</text>
</comment>
<dbReference type="Gene3D" id="1.10.540.10">
    <property type="entry name" value="Acyl-CoA dehydrogenase/oxidase, N-terminal domain"/>
    <property type="match status" value="1"/>
</dbReference>
<dbReference type="SUPFAM" id="SSF56645">
    <property type="entry name" value="Acyl-CoA dehydrogenase NM domain-like"/>
    <property type="match status" value="1"/>
</dbReference>
<dbReference type="InterPro" id="IPR036250">
    <property type="entry name" value="AcylCo_DH-like_C"/>
</dbReference>
<dbReference type="PANTHER" id="PTHR43884:SF12">
    <property type="entry name" value="ISOVALERYL-COA DEHYDROGENASE, MITOCHONDRIAL-RELATED"/>
    <property type="match status" value="1"/>
</dbReference>
<accession>A0A5J5K3U7</accession>
<dbReference type="Gene3D" id="1.20.140.10">
    <property type="entry name" value="Butyryl-CoA Dehydrogenase, subunit A, domain 3"/>
    <property type="match status" value="1"/>
</dbReference>
<dbReference type="InterPro" id="IPR006091">
    <property type="entry name" value="Acyl-CoA_Oxase/DH_mid-dom"/>
</dbReference>
<dbReference type="PROSITE" id="PS00073">
    <property type="entry name" value="ACYL_COA_DH_2"/>
    <property type="match status" value="1"/>
</dbReference>
<dbReference type="SUPFAM" id="SSF47203">
    <property type="entry name" value="Acyl-CoA dehydrogenase C-terminal domain-like"/>
    <property type="match status" value="1"/>
</dbReference>
<evidence type="ECO:0000256" key="2">
    <source>
        <dbReference type="ARBA" id="ARBA00009347"/>
    </source>
</evidence>
<name>A0A5J5K3U7_9ACTN</name>
<dbReference type="EMBL" id="VYTZ01000005">
    <property type="protein sequence ID" value="KAA9378497.1"/>
    <property type="molecule type" value="Genomic_DNA"/>
</dbReference>
<dbReference type="Pfam" id="PF02770">
    <property type="entry name" value="Acyl-CoA_dh_M"/>
    <property type="match status" value="1"/>
</dbReference>
<evidence type="ECO:0000313" key="9">
    <source>
        <dbReference type="EMBL" id="KAA9378497.1"/>
    </source>
</evidence>
<protein>
    <submittedName>
        <fullName evidence="9">Acyl-CoA dehydrogenase</fullName>
    </submittedName>
</protein>
<dbReference type="InterPro" id="IPR046373">
    <property type="entry name" value="Acyl-CoA_Oxase/DH_mid-dom_sf"/>
</dbReference>
<sequence length="379" mass="40615">MTVERLLPGQDARDLIELTREIADKELARRADEHERAETYPEGLFATLGSAGLLGLPYPEEYGGSGQPYEVYLQVIEELAARWAAVAVAVSVHTLACFPLAAYGTAEQRARLLPDMLAGRLIGGYSLSEPQAGSDAAALTCRADKAEGGYRITGTKAWITHGGRADFYALFARTGPGPRGVSCFLAPGSAEGLTFGRPEEKMGLHAIPTTTAHWDGALIEADRLVGAEGQGLSIAFGALDSGRLGIAACATGLAQAALDEAVAYAKERETFGKKIIDHQGLGFLLADMAAGVDAARATYIDAARRRDAGLPYSRQASVAKLVATDTAMRVTTDAVQVFGGYGYTREFRVERYMREAKIMQIFEGTNQIQRLVISRHLAR</sequence>